<dbReference type="Proteomes" id="UP000003416">
    <property type="component" value="Unassembled WGS sequence"/>
</dbReference>
<evidence type="ECO:0000313" key="2">
    <source>
        <dbReference type="Proteomes" id="UP000003416"/>
    </source>
</evidence>
<gene>
    <name evidence="1" type="ORF">HMPREF9446_02755</name>
</gene>
<dbReference type="AlphaFoldDB" id="F3PVH7"/>
<accession>F3PVH7</accession>
<name>F3PVH7_9BACE</name>
<evidence type="ECO:0000313" key="1">
    <source>
        <dbReference type="EMBL" id="EGF54714.1"/>
    </source>
</evidence>
<dbReference type="EMBL" id="AFBN01000071">
    <property type="protein sequence ID" value="EGF54714.1"/>
    <property type="molecule type" value="Genomic_DNA"/>
</dbReference>
<sequence length="39" mass="4516">MPSLWQTFAIALAKNCHRFGKELPPLWQSFANEQAKPCR</sequence>
<comment type="caution">
    <text evidence="1">The sequence shown here is derived from an EMBL/GenBank/DDBJ whole genome shotgun (WGS) entry which is preliminary data.</text>
</comment>
<keyword evidence="2" id="KW-1185">Reference proteome</keyword>
<protein>
    <submittedName>
        <fullName evidence="1">Uncharacterized protein</fullName>
    </submittedName>
</protein>
<proteinExistence type="predicted"/>
<dbReference type="STRING" id="763034.HMPREF9446_02755"/>
<dbReference type="HOGENOM" id="CLU_219637_0_0_10"/>
<reference evidence="1 2" key="1">
    <citation type="submission" date="2011-02" db="EMBL/GenBank/DDBJ databases">
        <authorList>
            <person name="Weinstock G."/>
            <person name="Sodergren E."/>
            <person name="Clifton S."/>
            <person name="Fulton L."/>
            <person name="Fulton B."/>
            <person name="Courtney L."/>
            <person name="Fronick C."/>
            <person name="Harrison M."/>
            <person name="Strong C."/>
            <person name="Farmer C."/>
            <person name="Delahaunty K."/>
            <person name="Markovic C."/>
            <person name="Hall O."/>
            <person name="Minx P."/>
            <person name="Tomlinson C."/>
            <person name="Mitreva M."/>
            <person name="Hou S."/>
            <person name="Chen J."/>
            <person name="Wollam A."/>
            <person name="Pepin K.H."/>
            <person name="Johnson M."/>
            <person name="Bhonagiri V."/>
            <person name="Zhang X."/>
            <person name="Suruliraj S."/>
            <person name="Warren W."/>
            <person name="Chinwalla A."/>
            <person name="Mardis E.R."/>
            <person name="Wilson R.K."/>
        </authorList>
    </citation>
    <scope>NUCLEOTIDE SEQUENCE [LARGE SCALE GENOMIC DNA]</scope>
    <source>
        <strain evidence="1 2">YIT 12057</strain>
    </source>
</reference>
<organism evidence="1 2">
    <name type="scientific">Bacteroides fluxus YIT 12057</name>
    <dbReference type="NCBI Taxonomy" id="763034"/>
    <lineage>
        <taxon>Bacteria</taxon>
        <taxon>Pseudomonadati</taxon>
        <taxon>Bacteroidota</taxon>
        <taxon>Bacteroidia</taxon>
        <taxon>Bacteroidales</taxon>
        <taxon>Bacteroidaceae</taxon>
        <taxon>Bacteroides</taxon>
    </lineage>
</organism>